<evidence type="ECO:0000313" key="2">
    <source>
        <dbReference type="Proteomes" id="UP000188388"/>
    </source>
</evidence>
<organism evidence="1 2">
    <name type="scientific">Mesorhizobium prunaredense</name>
    <dbReference type="NCBI Taxonomy" id="1631249"/>
    <lineage>
        <taxon>Bacteria</taxon>
        <taxon>Pseudomonadati</taxon>
        <taxon>Pseudomonadota</taxon>
        <taxon>Alphaproteobacteria</taxon>
        <taxon>Hyphomicrobiales</taxon>
        <taxon>Phyllobacteriaceae</taxon>
        <taxon>Mesorhizobium</taxon>
    </lineage>
</organism>
<evidence type="ECO:0000313" key="1">
    <source>
        <dbReference type="EMBL" id="SIT54777.1"/>
    </source>
</evidence>
<dbReference type="EMBL" id="FTPD01000010">
    <property type="protein sequence ID" value="SIT54777.1"/>
    <property type="molecule type" value="Genomic_DNA"/>
</dbReference>
<proteinExistence type="predicted"/>
<gene>
    <name evidence="1" type="ORF">BQ8794_180121</name>
</gene>
<reference evidence="2" key="1">
    <citation type="submission" date="2017-01" db="EMBL/GenBank/DDBJ databases">
        <authorList>
            <person name="Brunel B."/>
        </authorList>
    </citation>
    <scope>NUCLEOTIDE SEQUENCE [LARGE SCALE GENOMIC DNA]</scope>
</reference>
<protein>
    <submittedName>
        <fullName evidence="1">Uncharacterized protein</fullName>
    </submittedName>
</protein>
<dbReference type="AlphaFoldDB" id="A0A1R3V4H9"/>
<dbReference type="Proteomes" id="UP000188388">
    <property type="component" value="Unassembled WGS sequence"/>
</dbReference>
<dbReference type="STRING" id="1631249.BQ8794_180121"/>
<accession>A0A1R3V4H9</accession>
<keyword evidence="2" id="KW-1185">Reference proteome</keyword>
<name>A0A1R3V4H9_9HYPH</name>
<sequence>MVGQVTETIETATAEIAQLIAGFVILFGTANRQGHANCTPAVGGRRGRTCEDVLMG</sequence>